<evidence type="ECO:0000313" key="2">
    <source>
        <dbReference type="EMBL" id="QFS52034.1"/>
    </source>
</evidence>
<proteinExistence type="predicted"/>
<reference evidence="2 3" key="1">
    <citation type="submission" date="2019-10" db="EMBL/GenBank/DDBJ databases">
        <title>Genomic and transcriptomic insights into the perfect genentic adaptation of a filamentous nitrogen-fixing cyanobacterium to rice fields.</title>
        <authorList>
            <person name="Chen Z."/>
        </authorList>
    </citation>
    <scope>NUCLEOTIDE SEQUENCE [LARGE SCALE GENOMIC DNA]</scope>
    <source>
        <strain evidence="2">CCNUC1</strain>
    </source>
</reference>
<name>A0A5P8WH61_9NOSO</name>
<keyword evidence="1" id="KW-1133">Transmembrane helix</keyword>
<dbReference type="Proteomes" id="UP000326678">
    <property type="component" value="Chromosome Gxm2"/>
</dbReference>
<dbReference type="AlphaFoldDB" id="A0A5P8WH61"/>
<dbReference type="EMBL" id="CP045227">
    <property type="protein sequence ID" value="QFS52034.1"/>
    <property type="molecule type" value="Genomic_DNA"/>
</dbReference>
<feature type="transmembrane region" description="Helical" evidence="1">
    <location>
        <begin position="20"/>
        <end position="48"/>
    </location>
</feature>
<keyword evidence="1" id="KW-0812">Transmembrane</keyword>
<gene>
    <name evidence="2" type="ORF">GXM_09528</name>
</gene>
<accession>A0A5P8WH61</accession>
<evidence type="ECO:0000256" key="1">
    <source>
        <dbReference type="SAM" id="Phobius"/>
    </source>
</evidence>
<protein>
    <submittedName>
        <fullName evidence="2">Uncharacterized protein</fullName>
    </submittedName>
</protein>
<sequence length="56" mass="6374">MHISELELCSFLHHIHSHAIAVLFVINYLNFFVLASLQLGTIAVSMLIRKLLLVWG</sequence>
<dbReference type="KEGG" id="nsh:GXM_09528"/>
<keyword evidence="1" id="KW-0472">Membrane</keyword>
<keyword evidence="3" id="KW-1185">Reference proteome</keyword>
<evidence type="ECO:0000313" key="3">
    <source>
        <dbReference type="Proteomes" id="UP000326678"/>
    </source>
</evidence>
<organism evidence="2 3">
    <name type="scientific">Nostoc sphaeroides CCNUC1</name>
    <dbReference type="NCBI Taxonomy" id="2653204"/>
    <lineage>
        <taxon>Bacteria</taxon>
        <taxon>Bacillati</taxon>
        <taxon>Cyanobacteriota</taxon>
        <taxon>Cyanophyceae</taxon>
        <taxon>Nostocales</taxon>
        <taxon>Nostocaceae</taxon>
        <taxon>Nostoc</taxon>
    </lineage>
</organism>